<protein>
    <submittedName>
        <fullName evidence="1">Uncharacterized protein</fullName>
    </submittedName>
</protein>
<evidence type="ECO:0000313" key="1">
    <source>
        <dbReference type="EMBL" id="BDE06209.1"/>
    </source>
</evidence>
<dbReference type="KEGG" id="vab:WPS_14850"/>
<sequence length="174" mass="17997">MREAWIAIGVLVLGVVVPSGCAHGANAVQSTAVDPRLRAKQIELAARDRREDARRSAAIARVASASARDVTGPDATVERFVVRLANRGNTRIARIAGGVTVYDARSGRRLGLSTFAAAADVAPGETRSLAVAIPMSAFAEGAGPLARLAGAPKRVDVDLTEIGFASGARAGERE</sequence>
<accession>A0AAN2C9E4</accession>
<evidence type="ECO:0000313" key="2">
    <source>
        <dbReference type="Proteomes" id="UP001317532"/>
    </source>
</evidence>
<name>A0AAN2C9E4_UNVUL</name>
<dbReference type="Proteomes" id="UP001317532">
    <property type="component" value="Chromosome"/>
</dbReference>
<keyword evidence="2" id="KW-1185">Reference proteome</keyword>
<gene>
    <name evidence="1" type="ORF">WPS_14850</name>
</gene>
<organism evidence="1 2">
    <name type="scientific">Vulcanimicrobium alpinum</name>
    <dbReference type="NCBI Taxonomy" id="3016050"/>
    <lineage>
        <taxon>Bacteria</taxon>
        <taxon>Bacillati</taxon>
        <taxon>Vulcanimicrobiota</taxon>
        <taxon>Vulcanimicrobiia</taxon>
        <taxon>Vulcanimicrobiales</taxon>
        <taxon>Vulcanimicrobiaceae</taxon>
        <taxon>Vulcanimicrobium</taxon>
    </lineage>
</organism>
<proteinExistence type="predicted"/>
<dbReference type="EMBL" id="AP025523">
    <property type="protein sequence ID" value="BDE06209.1"/>
    <property type="molecule type" value="Genomic_DNA"/>
</dbReference>
<dbReference type="AlphaFoldDB" id="A0AAN2C9E4"/>
<reference evidence="1 2" key="1">
    <citation type="journal article" date="2022" name="ISME Commun">
        <title>Vulcanimicrobium alpinus gen. nov. sp. nov., the first cultivated representative of the candidate phylum 'Eremiobacterota', is a metabolically versatile aerobic anoxygenic phototroph.</title>
        <authorList>
            <person name="Yabe S."/>
            <person name="Muto K."/>
            <person name="Abe K."/>
            <person name="Yokota A."/>
            <person name="Staudigel H."/>
            <person name="Tebo B.M."/>
        </authorList>
    </citation>
    <scope>NUCLEOTIDE SEQUENCE [LARGE SCALE GENOMIC DNA]</scope>
    <source>
        <strain evidence="1 2">WC8-2</strain>
    </source>
</reference>
<dbReference type="RefSeq" id="WP_317997187.1">
    <property type="nucleotide sequence ID" value="NZ_AP025523.1"/>
</dbReference>